<name>A0A1H5T0A2_9CLOT</name>
<keyword evidence="1" id="KW-0802">TPR repeat</keyword>
<organism evidence="2 3">
    <name type="scientific">Caloramator fervidus</name>
    <dbReference type="NCBI Taxonomy" id="29344"/>
    <lineage>
        <taxon>Bacteria</taxon>
        <taxon>Bacillati</taxon>
        <taxon>Bacillota</taxon>
        <taxon>Clostridia</taxon>
        <taxon>Eubacteriales</taxon>
        <taxon>Clostridiaceae</taxon>
        <taxon>Caloramator</taxon>
    </lineage>
</organism>
<dbReference type="Proteomes" id="UP000242850">
    <property type="component" value="Unassembled WGS sequence"/>
</dbReference>
<gene>
    <name evidence="2" type="ORF">SAMN05660865_00516</name>
</gene>
<dbReference type="EMBL" id="FNUK01000004">
    <property type="protein sequence ID" value="SEF56220.1"/>
    <property type="molecule type" value="Genomic_DNA"/>
</dbReference>
<dbReference type="Gene3D" id="1.25.40.10">
    <property type="entry name" value="Tetratricopeptide repeat domain"/>
    <property type="match status" value="1"/>
</dbReference>
<feature type="repeat" description="TPR" evidence="1">
    <location>
        <begin position="310"/>
        <end position="343"/>
    </location>
</feature>
<dbReference type="InterPro" id="IPR044650">
    <property type="entry name" value="SRFR1-like"/>
</dbReference>
<evidence type="ECO:0000256" key="1">
    <source>
        <dbReference type="PROSITE-ProRule" id="PRU00339"/>
    </source>
</evidence>
<reference evidence="3" key="1">
    <citation type="submission" date="2016-10" db="EMBL/GenBank/DDBJ databases">
        <authorList>
            <person name="Varghese N."/>
            <person name="Submissions S."/>
        </authorList>
    </citation>
    <scope>NUCLEOTIDE SEQUENCE [LARGE SCALE GENOMIC DNA]</scope>
    <source>
        <strain evidence="3">DSM 5463</strain>
    </source>
</reference>
<keyword evidence="3" id="KW-1185">Reference proteome</keyword>
<dbReference type="AlphaFoldDB" id="A0A1H5T0A2"/>
<dbReference type="PROSITE" id="PS50005">
    <property type="entry name" value="TPR"/>
    <property type="match status" value="2"/>
</dbReference>
<evidence type="ECO:0000313" key="3">
    <source>
        <dbReference type="Proteomes" id="UP000242850"/>
    </source>
</evidence>
<feature type="repeat" description="TPR" evidence="1">
    <location>
        <begin position="276"/>
        <end position="309"/>
    </location>
</feature>
<dbReference type="GO" id="GO:0045892">
    <property type="term" value="P:negative regulation of DNA-templated transcription"/>
    <property type="evidence" value="ECO:0007669"/>
    <property type="project" value="InterPro"/>
</dbReference>
<proteinExistence type="predicted"/>
<protein>
    <submittedName>
        <fullName evidence="2">Tetratricopeptide repeat-containing protein</fullName>
    </submittedName>
</protein>
<dbReference type="Pfam" id="PF13432">
    <property type="entry name" value="TPR_16"/>
    <property type="match status" value="1"/>
</dbReference>
<dbReference type="PANTHER" id="PTHR44749:SF1">
    <property type="entry name" value="TETRATRICOPEPTIDE-LIKE HELICAL DOMAIN-CONTAINING PROTEIN"/>
    <property type="match status" value="1"/>
</dbReference>
<dbReference type="PROSITE" id="PS50293">
    <property type="entry name" value="TPR_REGION"/>
    <property type="match status" value="1"/>
</dbReference>
<dbReference type="RefSeq" id="WP_103895524.1">
    <property type="nucleotide sequence ID" value="NZ_FNUK01000004.1"/>
</dbReference>
<dbReference type="Pfam" id="PF00515">
    <property type="entry name" value="TPR_1"/>
    <property type="match status" value="1"/>
</dbReference>
<dbReference type="SMART" id="SM00028">
    <property type="entry name" value="TPR"/>
    <property type="match status" value="3"/>
</dbReference>
<dbReference type="OrthoDB" id="358807at2"/>
<dbReference type="PANTHER" id="PTHR44749">
    <property type="entry name" value="SUPPRESSOR OF RPS4-RLD 1"/>
    <property type="match status" value="1"/>
</dbReference>
<dbReference type="SUPFAM" id="SSF48452">
    <property type="entry name" value="TPR-like"/>
    <property type="match status" value="1"/>
</dbReference>
<accession>A0A1H5T0A2</accession>
<dbReference type="InterPro" id="IPR011990">
    <property type="entry name" value="TPR-like_helical_dom_sf"/>
</dbReference>
<evidence type="ECO:0000313" key="2">
    <source>
        <dbReference type="EMBL" id="SEF56220.1"/>
    </source>
</evidence>
<dbReference type="InterPro" id="IPR019734">
    <property type="entry name" value="TPR_rpt"/>
</dbReference>
<dbReference type="Pfam" id="PF13181">
    <property type="entry name" value="TPR_8"/>
    <property type="match status" value="1"/>
</dbReference>
<sequence>MDYKEHFKKEVQNFIFVELEKPLVISLNNVVINLPKGDYPVDFKELINVAKENKDFTAQSIINGMIFVLGADSSFPYLENYINILKKIPNIESYIIFQIEENKNKDIKKAIIYTSALIKLNPKKEFQMNRIYLLMDYYQKTNLSFLEAEIIESLKNLLKQYPEYEPANFYIAEYYLDKDIDLAKYHLRYCLSSEKYRQKAEEYLKKIEAVENYDKAVSLLKEGYPKEALKILIPYIESNPQNLDAKYYIAVAYREIGNYQKALLYLNELLNILETPEVDNEIGLNLAFLGYFEKAIEYFKKALKFKPSEVSILSNIGVCYFNLNDFENAKKYFKLALDKKPDDEVCKEWIRRLS</sequence>